<proteinExistence type="inferred from homology"/>
<organism evidence="7 8">
    <name type="scientific">Extremus antarcticus</name>
    <dbReference type="NCBI Taxonomy" id="702011"/>
    <lineage>
        <taxon>Eukaryota</taxon>
        <taxon>Fungi</taxon>
        <taxon>Dikarya</taxon>
        <taxon>Ascomycota</taxon>
        <taxon>Pezizomycotina</taxon>
        <taxon>Dothideomycetes</taxon>
        <taxon>Dothideomycetidae</taxon>
        <taxon>Mycosphaerellales</taxon>
        <taxon>Extremaceae</taxon>
        <taxon>Extremus</taxon>
    </lineage>
</organism>
<evidence type="ECO:0000313" key="7">
    <source>
        <dbReference type="EMBL" id="KAK3048842.1"/>
    </source>
</evidence>
<accession>A0AAJ0D8E2</accession>
<gene>
    <name evidence="7" type="ORF">LTR09_009737</name>
</gene>
<comment type="caution">
    <text evidence="7">The sequence shown here is derived from an EMBL/GenBank/DDBJ whole genome shotgun (WGS) entry which is preliminary data.</text>
</comment>
<evidence type="ECO:0000256" key="5">
    <source>
        <dbReference type="ARBA" id="ARBA00023002"/>
    </source>
</evidence>
<dbReference type="GO" id="GO:0046872">
    <property type="term" value="F:metal ion binding"/>
    <property type="evidence" value="ECO:0007669"/>
    <property type="project" value="UniProtKB-KW"/>
</dbReference>
<keyword evidence="4" id="KW-0862">Zinc</keyword>
<comment type="cofactor">
    <cofactor evidence="1">
        <name>Zn(2+)</name>
        <dbReference type="ChEBI" id="CHEBI:29105"/>
    </cofactor>
</comment>
<feature type="domain" description="Alcohol dehydrogenase-like C-terminal" evidence="6">
    <location>
        <begin position="2"/>
        <end position="128"/>
    </location>
</feature>
<keyword evidence="8" id="KW-1185">Reference proteome</keyword>
<sequence length="176" mass="19171">MGAKYLKAKQIIAVDIQASKFPLAMELGATDVINGRETSDVVAKIKEITGGIGADFAVQKMIGKTLNCLRRSLTILPSDALNSTGMFGKTATVGVTPTGSKVSIDPLQWLLYSKSYVGVREGDSVPPEFIPKLVEMQRAGDFPVDKIVKVYDYKDFEKALHDLHEGTVVKPVIQWS</sequence>
<keyword evidence="3" id="KW-0479">Metal-binding</keyword>
<dbReference type="AlphaFoldDB" id="A0AAJ0D8E2"/>
<comment type="similarity">
    <text evidence="2">Belongs to the zinc-containing alcohol dehydrogenase family.</text>
</comment>
<dbReference type="EMBL" id="JAWDJX010000044">
    <property type="protein sequence ID" value="KAK3048842.1"/>
    <property type="molecule type" value="Genomic_DNA"/>
</dbReference>
<evidence type="ECO:0000256" key="1">
    <source>
        <dbReference type="ARBA" id="ARBA00001947"/>
    </source>
</evidence>
<dbReference type="Gene3D" id="3.40.50.720">
    <property type="entry name" value="NAD(P)-binding Rossmann-like Domain"/>
    <property type="match status" value="1"/>
</dbReference>
<dbReference type="InterPro" id="IPR013149">
    <property type="entry name" value="ADH-like_C"/>
</dbReference>
<evidence type="ECO:0000256" key="2">
    <source>
        <dbReference type="ARBA" id="ARBA00008072"/>
    </source>
</evidence>
<name>A0AAJ0D8E2_9PEZI</name>
<evidence type="ECO:0000256" key="3">
    <source>
        <dbReference type="ARBA" id="ARBA00022723"/>
    </source>
</evidence>
<keyword evidence="5" id="KW-0560">Oxidoreductase</keyword>
<reference evidence="7" key="1">
    <citation type="submission" date="2023-04" db="EMBL/GenBank/DDBJ databases">
        <title>Black Yeasts Isolated from many extreme environments.</title>
        <authorList>
            <person name="Coleine C."/>
            <person name="Stajich J.E."/>
            <person name="Selbmann L."/>
        </authorList>
    </citation>
    <scope>NUCLEOTIDE SEQUENCE</scope>
    <source>
        <strain evidence="7">CCFEE 5312</strain>
    </source>
</reference>
<dbReference type="PANTHER" id="PTHR43350:SF11">
    <property type="entry name" value="ENOYL REDUCTASE (ER) DOMAIN-CONTAINING PROTEIN"/>
    <property type="match status" value="1"/>
</dbReference>
<evidence type="ECO:0000313" key="8">
    <source>
        <dbReference type="Proteomes" id="UP001271007"/>
    </source>
</evidence>
<dbReference type="InterPro" id="IPR036291">
    <property type="entry name" value="NAD(P)-bd_dom_sf"/>
</dbReference>
<dbReference type="GO" id="GO:0016491">
    <property type="term" value="F:oxidoreductase activity"/>
    <property type="evidence" value="ECO:0007669"/>
    <property type="project" value="UniProtKB-KW"/>
</dbReference>
<evidence type="ECO:0000256" key="4">
    <source>
        <dbReference type="ARBA" id="ARBA00022833"/>
    </source>
</evidence>
<dbReference type="SUPFAM" id="SSF51735">
    <property type="entry name" value="NAD(P)-binding Rossmann-fold domains"/>
    <property type="match status" value="1"/>
</dbReference>
<dbReference type="PANTHER" id="PTHR43350">
    <property type="entry name" value="NAD-DEPENDENT ALCOHOL DEHYDROGENASE"/>
    <property type="match status" value="1"/>
</dbReference>
<dbReference type="Proteomes" id="UP001271007">
    <property type="component" value="Unassembled WGS sequence"/>
</dbReference>
<protein>
    <recommendedName>
        <fullName evidence="6">Alcohol dehydrogenase-like C-terminal domain-containing protein</fullName>
    </recommendedName>
</protein>
<evidence type="ECO:0000259" key="6">
    <source>
        <dbReference type="Pfam" id="PF00107"/>
    </source>
</evidence>
<dbReference type="Gene3D" id="3.90.180.10">
    <property type="entry name" value="Medium-chain alcohol dehydrogenases, catalytic domain"/>
    <property type="match status" value="1"/>
</dbReference>
<dbReference type="Pfam" id="PF00107">
    <property type="entry name" value="ADH_zinc_N"/>
    <property type="match status" value="1"/>
</dbReference>